<name>A0A8B9PR12_APTOW</name>
<reference evidence="1" key="2">
    <citation type="submission" date="2025-09" db="UniProtKB">
        <authorList>
            <consortium name="Ensembl"/>
        </authorList>
    </citation>
    <scope>IDENTIFICATION</scope>
</reference>
<evidence type="ECO:0000313" key="1">
    <source>
        <dbReference type="Ensembl" id="ENSAOWP00000014112.1"/>
    </source>
</evidence>
<sequence>TTGTCSLLQTVHGGLRAGCLGCHLALAALSAGDALTEGAAAHAELQVLLFREGARHLLGCPDGEGELAPSLADGNGGADVLCPDLHVLPGRVFPDSQAASPWPLAAVDRAILKGSGKVVYLSLVDLLVNAFLHVLEYDGILCPGACQRPNRNF</sequence>
<dbReference type="Ensembl" id="ENSAOWT00000016012.1">
    <property type="protein sequence ID" value="ENSAOWP00000014112.1"/>
    <property type="gene ID" value="ENSAOWG00000009624.1"/>
</dbReference>
<keyword evidence="2" id="KW-1185">Reference proteome</keyword>
<dbReference type="Proteomes" id="UP000694424">
    <property type="component" value="Unplaced"/>
</dbReference>
<organism evidence="1 2">
    <name type="scientific">Apteryx owenii</name>
    <name type="common">Little spotted kiwi</name>
    <dbReference type="NCBI Taxonomy" id="8824"/>
    <lineage>
        <taxon>Eukaryota</taxon>
        <taxon>Metazoa</taxon>
        <taxon>Chordata</taxon>
        <taxon>Craniata</taxon>
        <taxon>Vertebrata</taxon>
        <taxon>Euteleostomi</taxon>
        <taxon>Archelosauria</taxon>
        <taxon>Archosauria</taxon>
        <taxon>Dinosauria</taxon>
        <taxon>Saurischia</taxon>
        <taxon>Theropoda</taxon>
        <taxon>Coelurosauria</taxon>
        <taxon>Aves</taxon>
        <taxon>Palaeognathae</taxon>
        <taxon>Apterygiformes</taxon>
        <taxon>Apterygidae</taxon>
        <taxon>Apteryx</taxon>
    </lineage>
</organism>
<proteinExistence type="predicted"/>
<protein>
    <submittedName>
        <fullName evidence="1">Uncharacterized protein</fullName>
    </submittedName>
</protein>
<reference evidence="1" key="1">
    <citation type="submission" date="2025-08" db="UniProtKB">
        <authorList>
            <consortium name="Ensembl"/>
        </authorList>
    </citation>
    <scope>IDENTIFICATION</scope>
</reference>
<dbReference type="AlphaFoldDB" id="A0A8B9PR12"/>
<evidence type="ECO:0000313" key="2">
    <source>
        <dbReference type="Proteomes" id="UP000694424"/>
    </source>
</evidence>
<accession>A0A8B9PR12</accession>